<evidence type="ECO:0000313" key="4">
    <source>
        <dbReference type="Proteomes" id="UP001279734"/>
    </source>
</evidence>
<dbReference type="InterPro" id="IPR014756">
    <property type="entry name" value="Ig_E-set"/>
</dbReference>
<evidence type="ECO:0000256" key="1">
    <source>
        <dbReference type="SAM" id="Coils"/>
    </source>
</evidence>
<gene>
    <name evidence="3" type="ORF">Nepgr_029455</name>
</gene>
<dbReference type="SUPFAM" id="SSF81296">
    <property type="entry name" value="E set domains"/>
    <property type="match status" value="1"/>
</dbReference>
<dbReference type="Gene3D" id="2.60.40.10">
    <property type="entry name" value="Immunoglobulins"/>
    <property type="match status" value="1"/>
</dbReference>
<dbReference type="GO" id="GO:0009507">
    <property type="term" value="C:chloroplast"/>
    <property type="evidence" value="ECO:0007669"/>
    <property type="project" value="UniProtKB-ARBA"/>
</dbReference>
<name>A0AAD3Y311_NEPGR</name>
<sequence length="530" mass="59359">MVSLIADATDLAFSHQSLAYLSSPTFLPVSVVQSPAKPLHQRLRKQRQRKEGRQNQFLLGFSDSSGVLRKCRRWESEETERDSELEAEILEFMKNSRNPEKFPSKRELAEAGRMDLVEAIVNKGGWMSMGWDLDDGVVSNWEVVEPKRGLVGGQIGDQIGDRGRKKVESLEVSSITGDSLPAASSSGRSLEVASQEDTGIEGILNRLEKQRSLSFGLNLGKNGSTCLSSCHAEDGQYEGMLNDVDSCYLERSDHLESLNPDEKQVGVNGSISKLDGLRNMFKPQIWRTAAFEGWASDREFEAGEINLNQSRKRSAAGSSMDDIIATVKGAKEPLEEELNACGKEINRNQIRTRLQHLEAELSSALCLLRSNSSSSPQKVQEHLPDDLRKLSDSWEFQENEIMHARDELRSIRAKLAVLEGKMTLAIIDAQKLADEKQRKIDDVREALQLLRTTCIVWPNSALEVLLAGSFDGWTTQRKMEKSSTGVFSMFLKLYPGRYEIKFIVDGIWKVDPLRPVVHSDGYENNLLIIT</sequence>
<keyword evidence="1" id="KW-0175">Coiled coil</keyword>
<protein>
    <recommendedName>
        <fullName evidence="2">AMP-activated protein kinase glycogen-binding domain-containing protein</fullName>
    </recommendedName>
</protein>
<comment type="caution">
    <text evidence="3">The sequence shown here is derived from an EMBL/GenBank/DDBJ whole genome shotgun (WGS) entry which is preliminary data.</text>
</comment>
<dbReference type="AlphaFoldDB" id="A0AAD3Y311"/>
<dbReference type="CDD" id="cd02859">
    <property type="entry name" value="E_set_AMPKbeta_like_N"/>
    <property type="match status" value="1"/>
</dbReference>
<organism evidence="3 4">
    <name type="scientific">Nepenthes gracilis</name>
    <name type="common">Slender pitcher plant</name>
    <dbReference type="NCBI Taxonomy" id="150966"/>
    <lineage>
        <taxon>Eukaryota</taxon>
        <taxon>Viridiplantae</taxon>
        <taxon>Streptophyta</taxon>
        <taxon>Embryophyta</taxon>
        <taxon>Tracheophyta</taxon>
        <taxon>Spermatophyta</taxon>
        <taxon>Magnoliopsida</taxon>
        <taxon>eudicotyledons</taxon>
        <taxon>Gunneridae</taxon>
        <taxon>Pentapetalae</taxon>
        <taxon>Caryophyllales</taxon>
        <taxon>Nepenthaceae</taxon>
        <taxon>Nepenthes</taxon>
    </lineage>
</organism>
<feature type="domain" description="AMP-activated protein kinase glycogen-binding" evidence="2">
    <location>
        <begin position="453"/>
        <end position="528"/>
    </location>
</feature>
<proteinExistence type="predicted"/>
<feature type="coiled-coil region" evidence="1">
    <location>
        <begin position="401"/>
        <end position="453"/>
    </location>
</feature>
<reference evidence="3" key="1">
    <citation type="submission" date="2023-05" db="EMBL/GenBank/DDBJ databases">
        <title>Nepenthes gracilis genome sequencing.</title>
        <authorList>
            <person name="Fukushima K."/>
        </authorList>
    </citation>
    <scope>NUCLEOTIDE SEQUENCE</scope>
    <source>
        <strain evidence="3">SING2019-196</strain>
    </source>
</reference>
<evidence type="ECO:0000313" key="3">
    <source>
        <dbReference type="EMBL" id="GMH27612.1"/>
    </source>
</evidence>
<keyword evidence="4" id="KW-1185">Reference proteome</keyword>
<dbReference type="PANTHER" id="PTHR47434">
    <property type="entry name" value="PROTEIN PTST HOMOLOG 3, CHLOROPLASTIC"/>
    <property type="match status" value="1"/>
</dbReference>
<dbReference type="PANTHER" id="PTHR47434:SF1">
    <property type="entry name" value="PROTEIN PTST HOMOLOG 2, CHLOROPLASTIC"/>
    <property type="match status" value="1"/>
</dbReference>
<dbReference type="EMBL" id="BSYO01000033">
    <property type="protein sequence ID" value="GMH27612.1"/>
    <property type="molecule type" value="Genomic_DNA"/>
</dbReference>
<dbReference type="Pfam" id="PF16561">
    <property type="entry name" value="AMPK1_CBM"/>
    <property type="match status" value="1"/>
</dbReference>
<evidence type="ECO:0000259" key="2">
    <source>
        <dbReference type="Pfam" id="PF16561"/>
    </source>
</evidence>
<dbReference type="InterPro" id="IPR032640">
    <property type="entry name" value="AMPK1_CBM"/>
</dbReference>
<dbReference type="Proteomes" id="UP001279734">
    <property type="component" value="Unassembled WGS sequence"/>
</dbReference>
<accession>A0AAD3Y311</accession>
<dbReference type="InterPro" id="IPR013783">
    <property type="entry name" value="Ig-like_fold"/>
</dbReference>